<dbReference type="InterPro" id="IPR002328">
    <property type="entry name" value="ADH_Zn_CS"/>
</dbReference>
<sequence>MQTMKCVVKEEAGPGHLALVTRPVPQPGPREVLTKVLGAAICGTDVHINQWDEWAQKRIRPGVVIGHEFAGEVVEVGPGVKSVKVGDIVSAESHIVCNTCEMCHNGYQHVCYNTELFGVTRDGCFAEYAIVPEENAFVCDPSLPVEISSMMEPLGVAIHGIMEFPVAAKTVAIIGCGPIGAMAVAVAKKVGAESVIALEPNPMRGAMALKMGADHLINPIEQDPVEAVKALTRGGKGVDVVVDYSGNVRAVSASFSYCKPEAKIVAVGIPSKPIEFHMGEFVYRGLTMKGIAGRLMYQNWEQMRGLLAAGLDVSAVVTHTLPLDDFAKGLDLMEKGECGKTILKP</sequence>
<comment type="similarity">
    <text evidence="4">Belongs to the zinc-containing alcohol dehydrogenase family.</text>
</comment>
<gene>
    <name evidence="6" type="primary">tdh</name>
    <name evidence="6" type="ORF">KL86DPRO_10181</name>
</gene>
<dbReference type="GO" id="GO:0008270">
    <property type="term" value="F:zinc ion binding"/>
    <property type="evidence" value="ECO:0007669"/>
    <property type="project" value="InterPro"/>
</dbReference>
<evidence type="ECO:0000259" key="5">
    <source>
        <dbReference type="SMART" id="SM00829"/>
    </source>
</evidence>
<dbReference type="Gene3D" id="3.90.180.10">
    <property type="entry name" value="Medium-chain alcohol dehydrogenases, catalytic domain"/>
    <property type="match status" value="1"/>
</dbReference>
<keyword evidence="1 4" id="KW-0479">Metal-binding</keyword>
<dbReference type="SUPFAM" id="SSF51735">
    <property type="entry name" value="NAD(P)-binding Rossmann-fold domains"/>
    <property type="match status" value="1"/>
</dbReference>
<dbReference type="Pfam" id="PF00107">
    <property type="entry name" value="ADH_zinc_N"/>
    <property type="match status" value="1"/>
</dbReference>
<keyword evidence="3 6" id="KW-0560">Oxidoreductase</keyword>
<reference evidence="6" key="1">
    <citation type="submission" date="2016-04" db="EMBL/GenBank/DDBJ databases">
        <authorList>
            <person name="Evans L.H."/>
            <person name="Alamgir A."/>
            <person name="Owens N."/>
            <person name="Weber N.D."/>
            <person name="Virtaneva K."/>
            <person name="Barbian K."/>
            <person name="Babar A."/>
            <person name="Rosenke K."/>
        </authorList>
    </citation>
    <scope>NUCLEOTIDE SEQUENCE</scope>
    <source>
        <strain evidence="6">86</strain>
    </source>
</reference>
<dbReference type="PROSITE" id="PS00059">
    <property type="entry name" value="ADH_ZINC"/>
    <property type="match status" value="1"/>
</dbReference>
<evidence type="ECO:0000256" key="4">
    <source>
        <dbReference type="RuleBase" id="RU361277"/>
    </source>
</evidence>
<dbReference type="EC" id="1.1.1.103" evidence="6"/>
<dbReference type="InterPro" id="IPR013154">
    <property type="entry name" value="ADH-like_N"/>
</dbReference>
<evidence type="ECO:0000256" key="3">
    <source>
        <dbReference type="ARBA" id="ARBA00023002"/>
    </source>
</evidence>
<dbReference type="InterPro" id="IPR036291">
    <property type="entry name" value="NAD(P)-bd_dom_sf"/>
</dbReference>
<feature type="domain" description="Enoyl reductase (ER)" evidence="5">
    <location>
        <begin position="13"/>
        <end position="343"/>
    </location>
</feature>
<name>A0A212IW27_9DELT</name>
<dbReference type="InterPro" id="IPR013149">
    <property type="entry name" value="ADH-like_C"/>
</dbReference>
<dbReference type="GO" id="GO:0008743">
    <property type="term" value="F:L-threonine 3-dehydrogenase activity"/>
    <property type="evidence" value="ECO:0007669"/>
    <property type="project" value="UniProtKB-EC"/>
</dbReference>
<evidence type="ECO:0000313" key="6">
    <source>
        <dbReference type="EMBL" id="SBV91380.1"/>
    </source>
</evidence>
<dbReference type="NCBIfam" id="NF003808">
    <property type="entry name" value="PRK05396.1"/>
    <property type="match status" value="1"/>
</dbReference>
<comment type="cofactor">
    <cofactor evidence="4">
        <name>Zn(2+)</name>
        <dbReference type="ChEBI" id="CHEBI:29105"/>
    </cofactor>
</comment>
<dbReference type="SUPFAM" id="SSF50129">
    <property type="entry name" value="GroES-like"/>
    <property type="match status" value="1"/>
</dbReference>
<dbReference type="EMBL" id="FLUQ01000001">
    <property type="protein sequence ID" value="SBV91380.1"/>
    <property type="molecule type" value="Genomic_DNA"/>
</dbReference>
<dbReference type="Pfam" id="PF08240">
    <property type="entry name" value="ADH_N"/>
    <property type="match status" value="1"/>
</dbReference>
<dbReference type="Gene3D" id="3.40.50.720">
    <property type="entry name" value="NAD(P)-binding Rossmann-like Domain"/>
    <property type="match status" value="1"/>
</dbReference>
<dbReference type="PANTHER" id="PTHR43401">
    <property type="entry name" value="L-THREONINE 3-DEHYDROGENASE"/>
    <property type="match status" value="1"/>
</dbReference>
<evidence type="ECO:0000256" key="2">
    <source>
        <dbReference type="ARBA" id="ARBA00022833"/>
    </source>
</evidence>
<dbReference type="InterPro" id="IPR020843">
    <property type="entry name" value="ER"/>
</dbReference>
<organism evidence="6">
    <name type="scientific">uncultured delta proteobacterium</name>
    <dbReference type="NCBI Taxonomy" id="34034"/>
    <lineage>
        <taxon>Bacteria</taxon>
        <taxon>Deltaproteobacteria</taxon>
        <taxon>environmental samples</taxon>
    </lineage>
</organism>
<dbReference type="AlphaFoldDB" id="A0A212IW27"/>
<protein>
    <submittedName>
        <fullName evidence="6">L-threonine 3-dehydrogenase</fullName>
        <ecNumber evidence="6">1.1.1.103</ecNumber>
    </submittedName>
</protein>
<accession>A0A212IW27</accession>
<dbReference type="SMART" id="SM00829">
    <property type="entry name" value="PKS_ER"/>
    <property type="match status" value="1"/>
</dbReference>
<dbReference type="PANTHER" id="PTHR43401:SF2">
    <property type="entry name" value="L-THREONINE 3-DEHYDROGENASE"/>
    <property type="match status" value="1"/>
</dbReference>
<keyword evidence="2 4" id="KW-0862">Zinc</keyword>
<evidence type="ECO:0000256" key="1">
    <source>
        <dbReference type="ARBA" id="ARBA00022723"/>
    </source>
</evidence>
<dbReference type="InterPro" id="IPR050129">
    <property type="entry name" value="Zn_alcohol_dh"/>
</dbReference>
<proteinExistence type="inferred from homology"/>
<dbReference type="InterPro" id="IPR011032">
    <property type="entry name" value="GroES-like_sf"/>
</dbReference>